<dbReference type="EMBL" id="QFQP01000064">
    <property type="protein sequence ID" value="PZR04111.1"/>
    <property type="molecule type" value="Genomic_DNA"/>
</dbReference>
<protein>
    <submittedName>
        <fullName evidence="2">Uncharacterized protein</fullName>
    </submittedName>
</protein>
<evidence type="ECO:0000256" key="1">
    <source>
        <dbReference type="SAM" id="Phobius"/>
    </source>
</evidence>
<gene>
    <name evidence="2" type="ORF">DI536_34845</name>
</gene>
<dbReference type="AlphaFoldDB" id="A0A2W5V291"/>
<evidence type="ECO:0000313" key="2">
    <source>
        <dbReference type="EMBL" id="PZR04111.1"/>
    </source>
</evidence>
<keyword evidence="1" id="KW-0472">Membrane</keyword>
<proteinExistence type="predicted"/>
<feature type="transmembrane region" description="Helical" evidence="1">
    <location>
        <begin position="32"/>
        <end position="53"/>
    </location>
</feature>
<sequence>MRRVLAVTPPLSLIIAAVITFWLDSGHRVEATWAHGLGLTLLIVGGIWLPLAYRRLGRSPVKVGVDVKFMRELRTHLGTVVAMRGDLCTVQTATGTYEVNRYDLVPTPRVGI</sequence>
<keyword evidence="1" id="KW-1133">Transmembrane helix</keyword>
<keyword evidence="1" id="KW-0812">Transmembrane</keyword>
<evidence type="ECO:0000313" key="3">
    <source>
        <dbReference type="Proteomes" id="UP000249061"/>
    </source>
</evidence>
<organism evidence="2 3">
    <name type="scientific">Archangium gephyra</name>
    <dbReference type="NCBI Taxonomy" id="48"/>
    <lineage>
        <taxon>Bacteria</taxon>
        <taxon>Pseudomonadati</taxon>
        <taxon>Myxococcota</taxon>
        <taxon>Myxococcia</taxon>
        <taxon>Myxococcales</taxon>
        <taxon>Cystobacterineae</taxon>
        <taxon>Archangiaceae</taxon>
        <taxon>Archangium</taxon>
    </lineage>
</organism>
<name>A0A2W5V291_9BACT</name>
<dbReference type="Proteomes" id="UP000249061">
    <property type="component" value="Unassembled WGS sequence"/>
</dbReference>
<accession>A0A2W5V291</accession>
<reference evidence="2 3" key="1">
    <citation type="submission" date="2017-08" db="EMBL/GenBank/DDBJ databases">
        <title>Infants hospitalized years apart are colonized by the same room-sourced microbial strains.</title>
        <authorList>
            <person name="Brooks B."/>
            <person name="Olm M.R."/>
            <person name="Firek B.A."/>
            <person name="Baker R."/>
            <person name="Thomas B.C."/>
            <person name="Morowitz M.J."/>
            <person name="Banfield J.F."/>
        </authorList>
    </citation>
    <scope>NUCLEOTIDE SEQUENCE [LARGE SCALE GENOMIC DNA]</scope>
    <source>
        <strain evidence="2">S2_003_000_R2_14</strain>
    </source>
</reference>
<comment type="caution">
    <text evidence="2">The sequence shown here is derived from an EMBL/GenBank/DDBJ whole genome shotgun (WGS) entry which is preliminary data.</text>
</comment>